<dbReference type="AlphaFoldDB" id="A0A9Q3CXC8"/>
<sequence>MCQHCSTQTHSCPEGHRHGVAFTSFQYEQHIKKLRSAIEPNAIPNIPPLESESEHLKILLDQIFPKHALHSTGSQFNGTEIILQESKASPTRPWNDNICHSILKV</sequence>
<reference evidence="1" key="1">
    <citation type="submission" date="2021-03" db="EMBL/GenBank/DDBJ databases">
        <title>Draft genome sequence of rust myrtle Austropuccinia psidii MF-1, a brazilian biotype.</title>
        <authorList>
            <person name="Quecine M.C."/>
            <person name="Pachon D.M.R."/>
            <person name="Bonatelli M.L."/>
            <person name="Correr F.H."/>
            <person name="Franceschini L.M."/>
            <person name="Leite T.F."/>
            <person name="Margarido G.R.A."/>
            <person name="Almeida C.A."/>
            <person name="Ferrarezi J.A."/>
            <person name="Labate C.A."/>
        </authorList>
    </citation>
    <scope>NUCLEOTIDE SEQUENCE</scope>
    <source>
        <strain evidence="1">MF-1</strain>
    </source>
</reference>
<keyword evidence="2" id="KW-1185">Reference proteome</keyword>
<gene>
    <name evidence="1" type="ORF">O181_029876</name>
</gene>
<evidence type="ECO:0000313" key="2">
    <source>
        <dbReference type="Proteomes" id="UP000765509"/>
    </source>
</evidence>
<evidence type="ECO:0000313" key="1">
    <source>
        <dbReference type="EMBL" id="MBW0490161.1"/>
    </source>
</evidence>
<dbReference type="EMBL" id="AVOT02010436">
    <property type="protein sequence ID" value="MBW0490161.1"/>
    <property type="molecule type" value="Genomic_DNA"/>
</dbReference>
<accession>A0A9Q3CXC8</accession>
<name>A0A9Q3CXC8_9BASI</name>
<organism evidence="1 2">
    <name type="scientific">Austropuccinia psidii MF-1</name>
    <dbReference type="NCBI Taxonomy" id="1389203"/>
    <lineage>
        <taxon>Eukaryota</taxon>
        <taxon>Fungi</taxon>
        <taxon>Dikarya</taxon>
        <taxon>Basidiomycota</taxon>
        <taxon>Pucciniomycotina</taxon>
        <taxon>Pucciniomycetes</taxon>
        <taxon>Pucciniales</taxon>
        <taxon>Sphaerophragmiaceae</taxon>
        <taxon>Austropuccinia</taxon>
    </lineage>
</organism>
<comment type="caution">
    <text evidence="1">The sequence shown here is derived from an EMBL/GenBank/DDBJ whole genome shotgun (WGS) entry which is preliminary data.</text>
</comment>
<proteinExistence type="predicted"/>
<protein>
    <submittedName>
        <fullName evidence="1">Uncharacterized protein</fullName>
    </submittedName>
</protein>
<dbReference type="Proteomes" id="UP000765509">
    <property type="component" value="Unassembled WGS sequence"/>
</dbReference>